<evidence type="ECO:0000259" key="7">
    <source>
        <dbReference type="PROSITE" id="PS51677"/>
    </source>
</evidence>
<dbReference type="GeneID" id="34587750"/>
<dbReference type="OrthoDB" id="407355at2759"/>
<dbReference type="InterPro" id="IPR050248">
    <property type="entry name" value="Polysacc_deacetylase_ArnD"/>
</dbReference>
<dbReference type="InterPro" id="IPR011330">
    <property type="entry name" value="Glyco_hydro/deAcase_b/a-brl"/>
</dbReference>
<evidence type="ECO:0000256" key="1">
    <source>
        <dbReference type="ARBA" id="ARBA00001941"/>
    </source>
</evidence>
<evidence type="ECO:0000256" key="2">
    <source>
        <dbReference type="ARBA" id="ARBA00023024"/>
    </source>
</evidence>
<keyword evidence="6" id="KW-0812">Transmembrane</keyword>
<evidence type="ECO:0000256" key="6">
    <source>
        <dbReference type="SAM" id="Phobius"/>
    </source>
</evidence>
<dbReference type="Gene3D" id="3.20.20.370">
    <property type="entry name" value="Glycoside hydrolase/deacetylase"/>
    <property type="match status" value="1"/>
</dbReference>
<dbReference type="GO" id="GO:0004099">
    <property type="term" value="F:chitin deacetylase activity"/>
    <property type="evidence" value="ECO:0007669"/>
    <property type="project" value="UniProtKB-EC"/>
</dbReference>
<sequence length="262" mass="29310">MTKLAIIIILTIFGLAILSLVCMLYKPPEWLICWVQKRYPTVLFHVPTDKKIVALTIDDGPSSHTRGIQRLLKAHGVTATFFLIGSHIPGREDLLRELLRDGHELANHAMFDEMSVRVPAAELARQIETVERQIAEIYATATPEAGADIGAAAVTQQQQQKQPTYFRPGSGFFTTKMLALLAQPHLNYRLILGSVYPWDAQIPWPRLNAWHILSSLTPGATIVVHDRAWTAPMLRIVLPEMTRRGWRVGTVTDLLGHSINGD</sequence>
<dbReference type="InterPro" id="IPR002509">
    <property type="entry name" value="NODB_dom"/>
</dbReference>
<comment type="cofactor">
    <cofactor evidence="1">
        <name>Co(2+)</name>
        <dbReference type="ChEBI" id="CHEBI:48828"/>
    </cofactor>
</comment>
<dbReference type="PROSITE" id="PS51677">
    <property type="entry name" value="NODB"/>
    <property type="match status" value="1"/>
</dbReference>
<dbReference type="GO" id="GO:0005975">
    <property type="term" value="P:carbohydrate metabolic process"/>
    <property type="evidence" value="ECO:0007669"/>
    <property type="project" value="InterPro"/>
</dbReference>
<evidence type="ECO:0000256" key="3">
    <source>
        <dbReference type="ARBA" id="ARBA00023285"/>
    </source>
</evidence>
<keyword evidence="2" id="KW-0119">Carbohydrate metabolism</keyword>
<dbReference type="GO" id="GO:0009272">
    <property type="term" value="P:fungal-type cell wall biogenesis"/>
    <property type="evidence" value="ECO:0007669"/>
    <property type="project" value="UniProtKB-ARBA"/>
</dbReference>
<keyword evidence="9" id="KW-1185">Reference proteome</keyword>
<dbReference type="RefSeq" id="XP_022501446.1">
    <property type="nucleotide sequence ID" value="XM_022642628.1"/>
</dbReference>
<dbReference type="EC" id="3.5.1.41" evidence="4"/>
<dbReference type="AlphaFoldDB" id="A0A178D4W1"/>
<protein>
    <recommendedName>
        <fullName evidence="4">chitin deacetylase</fullName>
        <ecNumber evidence="4">3.5.1.41</ecNumber>
    </recommendedName>
</protein>
<dbReference type="Proteomes" id="UP000185904">
    <property type="component" value="Unassembled WGS sequence"/>
</dbReference>
<dbReference type="Pfam" id="PF01522">
    <property type="entry name" value="Polysacc_deac_1"/>
    <property type="match status" value="1"/>
</dbReference>
<dbReference type="EMBL" id="LVCJ01000022">
    <property type="protein sequence ID" value="OAL36434.1"/>
    <property type="molecule type" value="Genomic_DNA"/>
</dbReference>
<dbReference type="CDD" id="cd10958">
    <property type="entry name" value="CE4_NodB_like_2"/>
    <property type="match status" value="1"/>
</dbReference>
<evidence type="ECO:0000256" key="4">
    <source>
        <dbReference type="ARBA" id="ARBA00024056"/>
    </source>
</evidence>
<dbReference type="SUPFAM" id="SSF88713">
    <property type="entry name" value="Glycoside hydrolase/deacetylase"/>
    <property type="match status" value="1"/>
</dbReference>
<evidence type="ECO:0000313" key="9">
    <source>
        <dbReference type="Proteomes" id="UP000185904"/>
    </source>
</evidence>
<keyword evidence="6" id="KW-0472">Membrane</keyword>
<keyword evidence="3" id="KW-0170">Cobalt</keyword>
<keyword evidence="6" id="KW-1133">Transmembrane helix</keyword>
<feature type="transmembrane region" description="Helical" evidence="6">
    <location>
        <begin position="6"/>
        <end position="25"/>
    </location>
</feature>
<keyword evidence="2" id="KW-0624">Polysaccharide degradation</keyword>
<keyword evidence="2" id="KW-0146">Chitin degradation</keyword>
<accession>A0A178D4W1</accession>
<name>A0A178D4W1_9EURO</name>
<proteinExistence type="predicted"/>
<comment type="catalytic activity">
    <reaction evidence="5">
        <text>[(1-&gt;4)-N-acetyl-beta-D-glucosaminyl](n) + n H2O = chitosan + n acetate</text>
        <dbReference type="Rhea" id="RHEA:10464"/>
        <dbReference type="Rhea" id="RHEA-COMP:9593"/>
        <dbReference type="Rhea" id="RHEA-COMP:9597"/>
        <dbReference type="ChEBI" id="CHEBI:15377"/>
        <dbReference type="ChEBI" id="CHEBI:17029"/>
        <dbReference type="ChEBI" id="CHEBI:30089"/>
        <dbReference type="ChEBI" id="CHEBI:57704"/>
        <dbReference type="EC" id="3.5.1.41"/>
    </reaction>
    <physiologicalReaction direction="left-to-right" evidence="5">
        <dbReference type="Rhea" id="RHEA:10465"/>
    </physiologicalReaction>
</comment>
<dbReference type="PANTHER" id="PTHR10587">
    <property type="entry name" value="GLYCOSYL TRANSFERASE-RELATED"/>
    <property type="match status" value="1"/>
</dbReference>
<evidence type="ECO:0000313" key="8">
    <source>
        <dbReference type="EMBL" id="OAL36434.1"/>
    </source>
</evidence>
<gene>
    <name evidence="8" type="ORF">AYO20_04330</name>
</gene>
<feature type="domain" description="NodB homology" evidence="7">
    <location>
        <begin position="51"/>
        <end position="249"/>
    </location>
</feature>
<dbReference type="GO" id="GO:0006032">
    <property type="term" value="P:chitin catabolic process"/>
    <property type="evidence" value="ECO:0007669"/>
    <property type="project" value="UniProtKB-KW"/>
</dbReference>
<comment type="caution">
    <text evidence="8">The sequence shown here is derived from an EMBL/GenBank/DDBJ whole genome shotgun (WGS) entry which is preliminary data.</text>
</comment>
<dbReference type="PANTHER" id="PTHR10587:SF137">
    <property type="entry name" value="4-DEOXY-4-FORMAMIDO-L-ARABINOSE-PHOSPHOUNDECAPRENOL DEFORMYLASE ARND-RELATED"/>
    <property type="match status" value="1"/>
</dbReference>
<evidence type="ECO:0000256" key="5">
    <source>
        <dbReference type="ARBA" id="ARBA00048494"/>
    </source>
</evidence>
<reference evidence="8 9" key="1">
    <citation type="submission" date="2016-03" db="EMBL/GenBank/DDBJ databases">
        <title>The draft genome sequence of Fonsecaea nubica causative agent of cutaneous subcutaneous infection in human host.</title>
        <authorList>
            <person name="Costa F."/>
            <person name="Sybren D.H."/>
            <person name="Raittz R.T."/>
            <person name="Weiss V.A."/>
            <person name="Leao A.C."/>
            <person name="Gomes R."/>
            <person name="De Souza E.M."/>
            <person name="Pedrosa F.O."/>
            <person name="Steffens M.B."/>
            <person name="Bombassaro A."/>
            <person name="Tadra-Sfeir M.Z."/>
            <person name="Moreno L.F."/>
            <person name="Najafzadeh M.J."/>
            <person name="Felipe M.S."/>
            <person name="Teixeira M."/>
            <person name="Sun J."/>
            <person name="Xi L."/>
            <person name="Castro M.A."/>
            <person name="Vicente V.A."/>
        </authorList>
    </citation>
    <scope>NUCLEOTIDE SEQUENCE [LARGE SCALE GENOMIC DNA]</scope>
    <source>
        <strain evidence="8 9">CBS 269.64</strain>
    </source>
</reference>
<organism evidence="8 9">
    <name type="scientific">Fonsecaea nubica</name>
    <dbReference type="NCBI Taxonomy" id="856822"/>
    <lineage>
        <taxon>Eukaryota</taxon>
        <taxon>Fungi</taxon>
        <taxon>Dikarya</taxon>
        <taxon>Ascomycota</taxon>
        <taxon>Pezizomycotina</taxon>
        <taxon>Eurotiomycetes</taxon>
        <taxon>Chaetothyriomycetidae</taxon>
        <taxon>Chaetothyriales</taxon>
        <taxon>Herpotrichiellaceae</taxon>
        <taxon>Fonsecaea</taxon>
    </lineage>
</organism>